<reference evidence="13 14" key="1">
    <citation type="journal article" date="2019" name="PLoS Biol.">
        <title>Sex chromosomes control vertical transmission of feminizing Wolbachia symbionts in an isopod.</title>
        <authorList>
            <person name="Becking T."/>
            <person name="Chebbi M.A."/>
            <person name="Giraud I."/>
            <person name="Moumen B."/>
            <person name="Laverre T."/>
            <person name="Caubet Y."/>
            <person name="Peccoud J."/>
            <person name="Gilbert C."/>
            <person name="Cordaux R."/>
        </authorList>
    </citation>
    <scope>NUCLEOTIDE SEQUENCE [LARGE SCALE GENOMIC DNA]</scope>
    <source>
        <strain evidence="13">ANa2</strain>
        <tissue evidence="13">Whole body excluding digestive tract and cuticle</tissue>
    </source>
</reference>
<dbReference type="Proteomes" id="UP000326759">
    <property type="component" value="Unassembled WGS sequence"/>
</dbReference>
<accession>A0A5N5SRY2</accession>
<dbReference type="InterPro" id="IPR036938">
    <property type="entry name" value="PAP2/HPO_sf"/>
</dbReference>
<dbReference type="GO" id="GO:0006094">
    <property type="term" value="P:gluconeogenesis"/>
    <property type="evidence" value="ECO:0007669"/>
    <property type="project" value="UniProtKB-KW"/>
</dbReference>
<evidence type="ECO:0000313" key="14">
    <source>
        <dbReference type="Proteomes" id="UP000326759"/>
    </source>
</evidence>
<name>A0A5N5SRY2_9CRUS</name>
<gene>
    <name evidence="13" type="primary">g6pc3</name>
    <name evidence="13" type="ORF">Anas_02588</name>
</gene>
<feature type="transmembrane region" description="Helical" evidence="11">
    <location>
        <begin position="50"/>
        <end position="71"/>
    </location>
</feature>
<dbReference type="PANTHER" id="PTHR12591:SF0">
    <property type="entry name" value="FI19814P1"/>
    <property type="match status" value="1"/>
</dbReference>
<feature type="transmembrane region" description="Helical" evidence="11">
    <location>
        <begin position="155"/>
        <end position="176"/>
    </location>
</feature>
<proteinExistence type="inferred from homology"/>
<evidence type="ECO:0000256" key="11">
    <source>
        <dbReference type="SAM" id="Phobius"/>
    </source>
</evidence>
<comment type="caution">
    <text evidence="13">The sequence shown here is derived from an EMBL/GenBank/DDBJ whole genome shotgun (WGS) entry which is preliminary data.</text>
</comment>
<evidence type="ECO:0000259" key="12">
    <source>
        <dbReference type="SMART" id="SM00014"/>
    </source>
</evidence>
<dbReference type="PANTHER" id="PTHR12591">
    <property type="entry name" value="GLUCOSE-6-PHOSPHATASE"/>
    <property type="match status" value="1"/>
</dbReference>
<evidence type="ECO:0000256" key="8">
    <source>
        <dbReference type="ARBA" id="ARBA00022824"/>
    </source>
</evidence>
<dbReference type="GO" id="GO:0051156">
    <property type="term" value="P:glucose 6-phosphate metabolic process"/>
    <property type="evidence" value="ECO:0007669"/>
    <property type="project" value="TreeGrafter"/>
</dbReference>
<keyword evidence="6 11" id="KW-0812">Transmembrane</keyword>
<keyword evidence="5" id="KW-0312">Gluconeogenesis</keyword>
<protein>
    <recommendedName>
        <fullName evidence="4">glucose-6-phosphatase</fullName>
        <ecNumber evidence="4">3.1.3.9</ecNumber>
    </recommendedName>
</protein>
<organism evidence="13 14">
    <name type="scientific">Armadillidium nasatum</name>
    <dbReference type="NCBI Taxonomy" id="96803"/>
    <lineage>
        <taxon>Eukaryota</taxon>
        <taxon>Metazoa</taxon>
        <taxon>Ecdysozoa</taxon>
        <taxon>Arthropoda</taxon>
        <taxon>Crustacea</taxon>
        <taxon>Multicrustacea</taxon>
        <taxon>Malacostraca</taxon>
        <taxon>Eumalacostraca</taxon>
        <taxon>Peracarida</taxon>
        <taxon>Isopoda</taxon>
        <taxon>Oniscidea</taxon>
        <taxon>Crinocheta</taxon>
        <taxon>Armadillidiidae</taxon>
        <taxon>Armadillidium</taxon>
    </lineage>
</organism>
<dbReference type="Gene3D" id="1.20.144.10">
    <property type="entry name" value="Phosphatidic acid phosphatase type 2/haloperoxidase"/>
    <property type="match status" value="1"/>
</dbReference>
<dbReference type="OrthoDB" id="6416209at2759"/>
<evidence type="ECO:0000256" key="7">
    <source>
        <dbReference type="ARBA" id="ARBA00022801"/>
    </source>
</evidence>
<keyword evidence="14" id="KW-1185">Reference proteome</keyword>
<dbReference type="SMART" id="SM00014">
    <property type="entry name" value="acidPPc"/>
    <property type="match status" value="1"/>
</dbReference>
<comment type="subcellular location">
    <subcellularLocation>
        <location evidence="1">Endoplasmic reticulum membrane</location>
        <topology evidence="1">Multi-pass membrane protein</topology>
    </subcellularLocation>
</comment>
<comment type="pathway">
    <text evidence="2">Carbohydrate biosynthesis; gluconeogenesis.</text>
</comment>
<keyword evidence="8" id="KW-0256">Endoplasmic reticulum</keyword>
<dbReference type="Pfam" id="PF01569">
    <property type="entry name" value="PAP2"/>
    <property type="match status" value="1"/>
</dbReference>
<dbReference type="GO" id="GO:0005789">
    <property type="term" value="C:endoplasmic reticulum membrane"/>
    <property type="evidence" value="ECO:0007669"/>
    <property type="project" value="UniProtKB-SubCell"/>
</dbReference>
<evidence type="ECO:0000256" key="6">
    <source>
        <dbReference type="ARBA" id="ARBA00022692"/>
    </source>
</evidence>
<comment type="similarity">
    <text evidence="3">Belongs to the glucose-6-phosphatase family.</text>
</comment>
<feature type="transmembrane region" description="Helical" evidence="11">
    <location>
        <begin position="182"/>
        <end position="204"/>
    </location>
</feature>
<evidence type="ECO:0000256" key="10">
    <source>
        <dbReference type="ARBA" id="ARBA00023136"/>
    </source>
</evidence>
<evidence type="ECO:0000256" key="1">
    <source>
        <dbReference type="ARBA" id="ARBA00004477"/>
    </source>
</evidence>
<keyword evidence="7" id="KW-0378">Hydrolase</keyword>
<dbReference type="EC" id="3.1.3.9" evidence="4"/>
<dbReference type="AlphaFoldDB" id="A0A5N5SRY2"/>
<dbReference type="EMBL" id="SEYY01020880">
    <property type="protein sequence ID" value="KAB7496945.1"/>
    <property type="molecule type" value="Genomic_DNA"/>
</dbReference>
<keyword evidence="9 11" id="KW-1133">Transmembrane helix</keyword>
<keyword evidence="10 11" id="KW-0472">Membrane</keyword>
<sequence length="278" mass="31712">MNLENTNLSITEEWNLKSAETILFLQERFHSYEWWILQCSSFGTKEAITILFPLVAGFSNVLGVRMLWAVILSEWSNLILKWLFKGDRPYWWMQQHNIASNIARNLNQFPSTCESGPGTPSGHLMLHVAASFVIIKGISKFSIWGTKKTLLTKFLFSLIVYLIFDVWIVSVFVSRLYIQAHFIHQCVFGVIIGLLIGSVVWNSSSLTKLKPFGSTLFANFLIGTSLLTYGLLLSYGLDPLWAVPLALQYCERPEYDLPSHLRIEKLHLATLEAYFALP</sequence>
<dbReference type="GO" id="GO:0004346">
    <property type="term" value="F:glucose-6-phosphatase activity"/>
    <property type="evidence" value="ECO:0007669"/>
    <property type="project" value="UniProtKB-EC"/>
</dbReference>
<dbReference type="SUPFAM" id="SSF48317">
    <property type="entry name" value="Acid phosphatase/Vanadium-dependent haloperoxidase"/>
    <property type="match status" value="1"/>
</dbReference>
<evidence type="ECO:0000256" key="5">
    <source>
        <dbReference type="ARBA" id="ARBA00022432"/>
    </source>
</evidence>
<evidence type="ECO:0000256" key="9">
    <source>
        <dbReference type="ARBA" id="ARBA00022989"/>
    </source>
</evidence>
<evidence type="ECO:0000313" key="13">
    <source>
        <dbReference type="EMBL" id="KAB7496945.1"/>
    </source>
</evidence>
<evidence type="ECO:0000256" key="2">
    <source>
        <dbReference type="ARBA" id="ARBA00004742"/>
    </source>
</evidence>
<dbReference type="InterPro" id="IPR000326">
    <property type="entry name" value="PAP2/HPO"/>
</dbReference>
<evidence type="ECO:0000256" key="4">
    <source>
        <dbReference type="ARBA" id="ARBA00012634"/>
    </source>
</evidence>
<feature type="transmembrane region" description="Helical" evidence="11">
    <location>
        <begin position="216"/>
        <end position="237"/>
    </location>
</feature>
<evidence type="ECO:0000256" key="3">
    <source>
        <dbReference type="ARBA" id="ARBA00009266"/>
    </source>
</evidence>
<feature type="domain" description="Phosphatidic acid phosphatase type 2/haloperoxidase" evidence="12">
    <location>
        <begin position="61"/>
        <end position="201"/>
    </location>
</feature>
<feature type="transmembrane region" description="Helical" evidence="11">
    <location>
        <begin position="124"/>
        <end position="143"/>
    </location>
</feature>